<accession>A0A134AAE7</accession>
<evidence type="ECO:0000256" key="1">
    <source>
        <dbReference type="SAM" id="Phobius"/>
    </source>
</evidence>
<protein>
    <submittedName>
        <fullName evidence="4">Uncharacterized protein</fullName>
    </submittedName>
</protein>
<dbReference type="Proteomes" id="UP000321501">
    <property type="component" value="Chromosome"/>
</dbReference>
<dbReference type="RefSeq" id="WP_018498016.1">
    <property type="nucleotide sequence ID" value="NZ_AP019829.2"/>
</dbReference>
<reference evidence="4" key="2">
    <citation type="submission" date="2016-01" db="EMBL/GenBank/DDBJ databases">
        <authorList>
            <person name="Oliw E.H."/>
        </authorList>
    </citation>
    <scope>NUCLEOTIDE SEQUENCE [LARGE SCALE GENOMIC DNA]</scope>
    <source>
        <strain evidence="4">KA00185</strain>
    </source>
</reference>
<dbReference type="EMBL" id="AP019835">
    <property type="protein sequence ID" value="BBM49851.1"/>
    <property type="molecule type" value="Genomic_DNA"/>
</dbReference>
<dbReference type="AlphaFoldDB" id="A0A134AAE7"/>
<evidence type="ECO:0000313" key="7">
    <source>
        <dbReference type="Proteomes" id="UP000321501"/>
    </source>
</evidence>
<feature type="transmembrane region" description="Helical" evidence="1">
    <location>
        <begin position="36"/>
        <end position="54"/>
    </location>
</feature>
<dbReference type="Proteomes" id="UP000070483">
    <property type="component" value="Unassembled WGS sequence"/>
</dbReference>
<dbReference type="PATRIC" id="fig|157687.3.peg.1311"/>
<keyword evidence="1" id="KW-0472">Membrane</keyword>
<keyword evidence="5" id="KW-1185">Reference proteome</keyword>
<name>A0A134AAE7_9FUSO</name>
<sequence length="61" mass="6915">MKDVTPKSNLEILIKCLGIAIGIVAVIALLKLALRIFLSVAIWIIPITLILFIYQKFNDRY</sequence>
<keyword evidence="1" id="KW-0812">Transmembrane</keyword>
<evidence type="ECO:0000313" key="2">
    <source>
        <dbReference type="EMBL" id="BBM47552.1"/>
    </source>
</evidence>
<reference evidence="3 7" key="4">
    <citation type="submission" date="2019-07" db="EMBL/GenBank/DDBJ databases">
        <title>Complete Genome Sequence of Leptotrichia wadei Strain JMUB3934.</title>
        <authorList>
            <person name="Watanabe S."/>
            <person name="Cui L."/>
        </authorList>
    </citation>
    <scope>NUCLEOTIDE SEQUENCE [LARGE SCALE GENOMIC DNA]</scope>
    <source>
        <strain evidence="3 7">JMUB3934</strain>
    </source>
</reference>
<feature type="transmembrane region" description="Helical" evidence="1">
    <location>
        <begin position="12"/>
        <end position="30"/>
    </location>
</feature>
<evidence type="ECO:0000313" key="5">
    <source>
        <dbReference type="Proteomes" id="UP000070483"/>
    </source>
</evidence>
<evidence type="ECO:0000313" key="4">
    <source>
        <dbReference type="EMBL" id="KXB64677.1"/>
    </source>
</evidence>
<dbReference type="GeneID" id="84804417"/>
<dbReference type="EMBL" id="AP019834">
    <property type="protein sequence ID" value="BBM47552.1"/>
    <property type="molecule type" value="Genomic_DNA"/>
</dbReference>
<proteinExistence type="predicted"/>
<reference evidence="2 6" key="3">
    <citation type="submission" date="2019-07" db="EMBL/GenBank/DDBJ databases">
        <title>Complete Genome Sequence of Leptotrichia wadei Strain JMUB3933.</title>
        <authorList>
            <person name="Watanabe S."/>
            <person name="Cui L."/>
        </authorList>
    </citation>
    <scope>NUCLEOTIDE SEQUENCE [LARGE SCALE GENOMIC DNA]</scope>
    <source>
        <strain evidence="2 6">JMUB3933</strain>
    </source>
</reference>
<evidence type="ECO:0000313" key="6">
    <source>
        <dbReference type="Proteomes" id="UP000321397"/>
    </source>
</evidence>
<organism evidence="4 5">
    <name type="scientific">Leptotrichia wadei</name>
    <dbReference type="NCBI Taxonomy" id="157687"/>
    <lineage>
        <taxon>Bacteria</taxon>
        <taxon>Fusobacteriati</taxon>
        <taxon>Fusobacteriota</taxon>
        <taxon>Fusobacteriia</taxon>
        <taxon>Fusobacteriales</taxon>
        <taxon>Leptotrichiaceae</taxon>
        <taxon>Leptotrichia</taxon>
    </lineage>
</organism>
<reference evidence="5" key="1">
    <citation type="submission" date="2016-01" db="EMBL/GenBank/DDBJ databases">
        <authorList>
            <person name="Mitreva M."/>
            <person name="Pepin K.H."/>
            <person name="Mihindukulasuriya K.A."/>
            <person name="Fulton R."/>
            <person name="Fronick C."/>
            <person name="O'Laughlin M."/>
            <person name="Miner T."/>
            <person name="Herter B."/>
            <person name="Rosa B.A."/>
            <person name="Cordes M."/>
            <person name="Tomlinson C."/>
            <person name="Wollam A."/>
            <person name="Palsikar V.B."/>
            <person name="Mardis E.R."/>
            <person name="Wilson R.K."/>
        </authorList>
    </citation>
    <scope>NUCLEOTIDE SEQUENCE [LARGE SCALE GENOMIC DNA]</scope>
    <source>
        <strain evidence="5">KA00185</strain>
    </source>
</reference>
<dbReference type="EMBL" id="LSDD01000095">
    <property type="protein sequence ID" value="KXB64677.1"/>
    <property type="molecule type" value="Genomic_DNA"/>
</dbReference>
<evidence type="ECO:0000313" key="3">
    <source>
        <dbReference type="EMBL" id="BBM49851.1"/>
    </source>
</evidence>
<keyword evidence="1" id="KW-1133">Transmembrane helix</keyword>
<dbReference type="Proteomes" id="UP000321397">
    <property type="component" value="Chromosome"/>
</dbReference>
<gene>
    <name evidence="4" type="ORF">HMPREF3180_01316</name>
    <name evidence="2" type="ORF">JMUB3933_1053</name>
    <name evidence="3" type="ORF">JMUB3934_1147</name>
</gene>